<evidence type="ECO:0000313" key="2">
    <source>
        <dbReference type="EMBL" id="MBB1156080.1"/>
    </source>
</evidence>
<sequence length="133" mass="13761">MTLLVCATCPRYDPQHSGEFSHALTAAIAEHLGGDKVGIRHVQCLGGCPRDGVVALDGPGKARVRFSRLTVDDTDAILRAAHAHDACFTGVPGDWEIPGTLAGRVSSITLKRTAHTPFGAPGGGQAGQGRAPL</sequence>
<accession>A0A7W3VZN9</accession>
<dbReference type="RefSeq" id="WP_182893048.1">
    <property type="nucleotide sequence ID" value="NZ_JACGZW010000008.1"/>
</dbReference>
<dbReference type="Pfam" id="PF07845">
    <property type="entry name" value="DUF1636"/>
    <property type="match status" value="1"/>
</dbReference>
<proteinExistence type="predicted"/>
<evidence type="ECO:0000256" key="1">
    <source>
        <dbReference type="SAM" id="MobiDB-lite"/>
    </source>
</evidence>
<dbReference type="Proteomes" id="UP000526734">
    <property type="component" value="Unassembled WGS sequence"/>
</dbReference>
<evidence type="ECO:0000313" key="3">
    <source>
        <dbReference type="Proteomes" id="UP000526734"/>
    </source>
</evidence>
<organism evidence="2 3">
    <name type="scientific">Amycolatopsis dendrobii</name>
    <dbReference type="NCBI Taxonomy" id="2760662"/>
    <lineage>
        <taxon>Bacteria</taxon>
        <taxon>Bacillati</taxon>
        <taxon>Actinomycetota</taxon>
        <taxon>Actinomycetes</taxon>
        <taxon>Pseudonocardiales</taxon>
        <taxon>Pseudonocardiaceae</taxon>
        <taxon>Amycolatopsis</taxon>
    </lineage>
</organism>
<comment type="caution">
    <text evidence="2">The sequence shown here is derived from an EMBL/GenBank/DDBJ whole genome shotgun (WGS) entry which is preliminary data.</text>
</comment>
<dbReference type="AlphaFoldDB" id="A0A7W3VZN9"/>
<dbReference type="SUPFAM" id="SSF52833">
    <property type="entry name" value="Thioredoxin-like"/>
    <property type="match status" value="1"/>
</dbReference>
<dbReference type="Gene3D" id="3.40.30.10">
    <property type="entry name" value="Glutaredoxin"/>
    <property type="match status" value="1"/>
</dbReference>
<dbReference type="InterPro" id="IPR036249">
    <property type="entry name" value="Thioredoxin-like_sf"/>
</dbReference>
<dbReference type="EMBL" id="JACGZW010000008">
    <property type="protein sequence ID" value="MBB1156080.1"/>
    <property type="molecule type" value="Genomic_DNA"/>
</dbReference>
<dbReference type="InterPro" id="IPR012863">
    <property type="entry name" value="DUF1636"/>
</dbReference>
<gene>
    <name evidence="2" type="ORF">H4281_23265</name>
</gene>
<feature type="region of interest" description="Disordered" evidence="1">
    <location>
        <begin position="114"/>
        <end position="133"/>
    </location>
</feature>
<reference evidence="2 3" key="1">
    <citation type="submission" date="2020-08" db="EMBL/GenBank/DDBJ databases">
        <title>Amycolatopsis sp. nov. DR6-1 isolated from Dendrobium heterocarpum.</title>
        <authorList>
            <person name="Tedsree N."/>
            <person name="Kuncharoen N."/>
            <person name="Likhitwitayawuid K."/>
            <person name="Tanasupawat S."/>
        </authorList>
    </citation>
    <scope>NUCLEOTIDE SEQUENCE [LARGE SCALE GENOMIC DNA]</scope>
    <source>
        <strain evidence="2 3">DR6-1</strain>
    </source>
</reference>
<keyword evidence="3" id="KW-1185">Reference proteome</keyword>
<protein>
    <submittedName>
        <fullName evidence="2">DUF1636 family protein</fullName>
    </submittedName>
</protein>
<name>A0A7W3VZN9_9PSEU</name>